<proteinExistence type="predicted"/>
<protein>
    <submittedName>
        <fullName evidence="1">Uncharacterized protein</fullName>
    </submittedName>
</protein>
<dbReference type="Proteomes" id="UP000054653">
    <property type="component" value="Unassembled WGS sequence"/>
</dbReference>
<sequence>MLEMQSAVNSNFVLTAVSSCGGPNWKRMWRESATLALRTCTPLTATMLGVPLSSSSSAMLVLMSNFSEALSRMQLTKGFLPFSPWVIA</sequence>
<evidence type="ECO:0000313" key="2">
    <source>
        <dbReference type="Proteomes" id="UP000054653"/>
    </source>
</evidence>
<organism evidence="1 2">
    <name type="scientific">Trichinella britovi</name>
    <name type="common">Parasitic roundworm</name>
    <dbReference type="NCBI Taxonomy" id="45882"/>
    <lineage>
        <taxon>Eukaryota</taxon>
        <taxon>Metazoa</taxon>
        <taxon>Ecdysozoa</taxon>
        <taxon>Nematoda</taxon>
        <taxon>Enoplea</taxon>
        <taxon>Dorylaimia</taxon>
        <taxon>Trichinellida</taxon>
        <taxon>Trichinellidae</taxon>
        <taxon>Trichinella</taxon>
    </lineage>
</organism>
<name>A0A0V1CQX1_TRIBR</name>
<comment type="caution">
    <text evidence="1">The sequence shown here is derived from an EMBL/GenBank/DDBJ whole genome shotgun (WGS) entry which is preliminary data.</text>
</comment>
<dbReference type="AlphaFoldDB" id="A0A0V1CQX1"/>
<gene>
    <name evidence="1" type="ORF">T03_14794</name>
</gene>
<dbReference type="EMBL" id="JYDI01000122">
    <property type="protein sequence ID" value="KRY51574.1"/>
    <property type="molecule type" value="Genomic_DNA"/>
</dbReference>
<evidence type="ECO:0000313" key="1">
    <source>
        <dbReference type="EMBL" id="KRY51574.1"/>
    </source>
</evidence>
<accession>A0A0V1CQX1</accession>
<keyword evidence="2" id="KW-1185">Reference proteome</keyword>
<reference evidence="1 2" key="1">
    <citation type="submission" date="2015-01" db="EMBL/GenBank/DDBJ databases">
        <title>Evolution of Trichinella species and genotypes.</title>
        <authorList>
            <person name="Korhonen P.K."/>
            <person name="Edoardo P."/>
            <person name="Giuseppe L.R."/>
            <person name="Gasser R.B."/>
        </authorList>
    </citation>
    <scope>NUCLEOTIDE SEQUENCE [LARGE SCALE GENOMIC DNA]</scope>
    <source>
        <strain evidence="1">ISS120</strain>
    </source>
</reference>